<dbReference type="OrthoDB" id="6370at10239"/>
<organism evidence="2 3">
    <name type="scientific">Vibrio phage phi-A318</name>
    <dbReference type="NCBI Taxonomy" id="1151014"/>
    <lineage>
        <taxon>Viruses</taxon>
        <taxon>Duplodnaviria</taxon>
        <taxon>Heunggongvirae</taxon>
        <taxon>Uroviricota</taxon>
        <taxon>Caudoviricetes</taxon>
        <taxon>Autographivirales</taxon>
        <taxon>Autosignataviridae</taxon>
        <taxon>Colwellvirinae</taxon>
        <taxon>Kaohsiungvirus</taxon>
        <taxon>Kaohsiungvirus A318</taxon>
    </lineage>
</organism>
<dbReference type="EMBL" id="KF322026">
    <property type="protein sequence ID" value="AGZ17788.1"/>
    <property type="molecule type" value="Genomic_DNA"/>
</dbReference>
<evidence type="ECO:0000256" key="1">
    <source>
        <dbReference type="SAM" id="MobiDB-lite"/>
    </source>
</evidence>
<dbReference type="GeneID" id="22474954"/>
<keyword evidence="3" id="KW-1185">Reference proteome</keyword>
<sequence>MSATDFDYGGEVAEVVSKYKNPEEGEREARLFGLLRLGTFQETFKGQKKSAAPQAVAIFHLLGENDKLDDGEPMFFTKTFPLKKGDKSFLHAKFIPAMGGMTRHKGFGTMINELTTVNLVGGKDKNEDGTPKYVNFKSMAAITDRMRKMLDADPELAPLDNAIGFLREDQLTKEALDYLHPTREFAGILMQTEEFLAGTHPCQELIQSIYDENPERYTAKSKDKAEDEEEESGNQQQGNGAGQLPQEPAEQLDEEQEF</sequence>
<dbReference type="Proteomes" id="UP000027495">
    <property type="component" value="Segment"/>
</dbReference>
<evidence type="ECO:0000313" key="2">
    <source>
        <dbReference type="EMBL" id="AGZ17788.1"/>
    </source>
</evidence>
<feature type="region of interest" description="Disordered" evidence="1">
    <location>
        <begin position="209"/>
        <end position="258"/>
    </location>
</feature>
<protein>
    <submittedName>
        <fullName evidence="2">Uncharacterized protein</fullName>
    </submittedName>
</protein>
<feature type="compositionally biased region" description="Basic and acidic residues" evidence="1">
    <location>
        <begin position="213"/>
        <end position="225"/>
    </location>
</feature>
<evidence type="ECO:0000313" key="3">
    <source>
        <dbReference type="Proteomes" id="UP000027495"/>
    </source>
</evidence>
<proteinExistence type="predicted"/>
<dbReference type="KEGG" id="vg:22474954"/>
<reference evidence="2 3" key="1">
    <citation type="journal article" date="2014" name="BMC Genomics">
        <title>Genome sequences characterizing five mutations in RNA polymerase and major capsid of phages [greek small letter phi]A318 and [greek small letter phi]As51 of Vibrio alginolyticus with different burst efficiencies.</title>
        <authorList>
            <person name="Liu W."/>
            <person name="Lin Y.R."/>
            <person name="Lu M.W."/>
            <person name="Sung P.J."/>
            <person name="Wang W.H."/>
            <person name="Lin C.S."/>
        </authorList>
    </citation>
    <scope>NUCLEOTIDE SEQUENCE [LARGE SCALE GENOMIC DNA]</scope>
</reference>
<dbReference type="RefSeq" id="YP_009110727.1">
    <property type="nucleotide sequence ID" value="NC_025822.1"/>
</dbReference>
<name>A0A067YBL5_9CAUD</name>
<accession>A0A067YBL5</accession>